<accession>A0A841L236</accession>
<dbReference type="InterPro" id="IPR016545">
    <property type="entry name" value="UCP009120_prtse"/>
</dbReference>
<proteinExistence type="predicted"/>
<dbReference type="EMBL" id="JACIIV010000003">
    <property type="protein sequence ID" value="MBB6226376.1"/>
    <property type="molecule type" value="Genomic_DNA"/>
</dbReference>
<reference evidence="1 2" key="1">
    <citation type="submission" date="2020-08" db="EMBL/GenBank/DDBJ databases">
        <title>Genomic Encyclopedia of Type Strains, Phase IV (KMG-IV): sequencing the most valuable type-strain genomes for metagenomic binning, comparative biology and taxonomic classification.</title>
        <authorList>
            <person name="Goeker M."/>
        </authorList>
    </citation>
    <scope>NUCLEOTIDE SEQUENCE [LARGE SCALE GENOMIC DNA]</scope>
    <source>
        <strain evidence="1 2">DSM 102189</strain>
    </source>
</reference>
<name>A0A841L236_9SPHN</name>
<protein>
    <submittedName>
        <fullName evidence="1">Putative proteasome-type protease</fullName>
    </submittedName>
</protein>
<dbReference type="Proteomes" id="UP000538147">
    <property type="component" value="Unassembled WGS sequence"/>
</dbReference>
<keyword evidence="1" id="KW-0378">Hydrolase</keyword>
<dbReference type="SUPFAM" id="SSF56235">
    <property type="entry name" value="N-terminal nucleophile aminohydrolases (Ntn hydrolases)"/>
    <property type="match status" value="1"/>
</dbReference>
<dbReference type="PIRSF" id="PIRSF009120">
    <property type="entry name" value="UCP009120_prtse"/>
    <property type="match status" value="1"/>
</dbReference>
<dbReference type="GO" id="GO:0006508">
    <property type="term" value="P:proteolysis"/>
    <property type="evidence" value="ECO:0007669"/>
    <property type="project" value="UniProtKB-KW"/>
</dbReference>
<keyword evidence="2" id="KW-1185">Reference proteome</keyword>
<evidence type="ECO:0000313" key="2">
    <source>
        <dbReference type="Proteomes" id="UP000538147"/>
    </source>
</evidence>
<keyword evidence="1" id="KW-0647">Proteasome</keyword>
<dbReference type="RefSeq" id="WP_243453482.1">
    <property type="nucleotide sequence ID" value="NZ_BMOX01000060.1"/>
</dbReference>
<comment type="caution">
    <text evidence="1">The sequence shown here is derived from an EMBL/GenBank/DDBJ whole genome shotgun (WGS) entry which is preliminary data.</text>
</comment>
<dbReference type="GO" id="GO:0008233">
    <property type="term" value="F:peptidase activity"/>
    <property type="evidence" value="ECO:0007669"/>
    <property type="project" value="UniProtKB-KW"/>
</dbReference>
<dbReference type="Gene3D" id="3.60.20.10">
    <property type="entry name" value="Glutamine Phosphoribosylpyrophosphate, subunit 1, domain 1"/>
    <property type="match status" value="1"/>
</dbReference>
<dbReference type="InterPro" id="IPR029055">
    <property type="entry name" value="Ntn_hydrolases_N"/>
</dbReference>
<dbReference type="GO" id="GO:0000502">
    <property type="term" value="C:proteasome complex"/>
    <property type="evidence" value="ECO:0007669"/>
    <property type="project" value="UniProtKB-KW"/>
</dbReference>
<sequence>MKQGPEVPAGDQESLWSNIWGEKAGMTYCVGILVREGLVMMADTRTNAGVDNISSYRKLRVMDTSPNRVIAVCSAGSLSVTQSALSRVQEGIMMPDRAGTEGQELETLDNAPSVFRAAQIMGQALHDAKRGIDKVVEGNRVSTGSTLLLAGSIDGRRPRLFLIYGEGNFIECQSDTPFLQIGEHKYGKPMLDRMITYETPLAEAVKIGLISFNATMRSNLAVGLPIDLITVRSGVSQIEVLHRIDTDDAYYSEMNDRWSNALRAAAAAIPLPGYASAPDEMPPD</sequence>
<organism evidence="1 2">
    <name type="scientific">Polymorphobacter multimanifer</name>
    <dbReference type="NCBI Taxonomy" id="1070431"/>
    <lineage>
        <taxon>Bacteria</taxon>
        <taxon>Pseudomonadati</taxon>
        <taxon>Pseudomonadota</taxon>
        <taxon>Alphaproteobacteria</taxon>
        <taxon>Sphingomonadales</taxon>
        <taxon>Sphingosinicellaceae</taxon>
        <taxon>Polymorphobacter</taxon>
    </lineage>
</organism>
<evidence type="ECO:0000313" key="1">
    <source>
        <dbReference type="EMBL" id="MBB6226376.1"/>
    </source>
</evidence>
<dbReference type="AlphaFoldDB" id="A0A841L236"/>
<keyword evidence="1" id="KW-0645">Protease</keyword>
<gene>
    <name evidence="1" type="ORF">FHS79_000530</name>
</gene>